<organism evidence="16 17">
    <name type="scientific">Sphingorhabdus contaminans</name>
    <dbReference type="NCBI Taxonomy" id="1343899"/>
    <lineage>
        <taxon>Bacteria</taxon>
        <taxon>Pseudomonadati</taxon>
        <taxon>Pseudomonadota</taxon>
        <taxon>Alphaproteobacteria</taxon>
        <taxon>Sphingomonadales</taxon>
        <taxon>Sphingomonadaceae</taxon>
        <taxon>Sphingorhabdus</taxon>
    </lineage>
</organism>
<keyword evidence="17" id="KW-1185">Reference proteome</keyword>
<dbReference type="Gene3D" id="1.10.340.30">
    <property type="entry name" value="Hypothetical protein, domain 2"/>
    <property type="match status" value="1"/>
</dbReference>
<keyword evidence="10 14" id="KW-0408">Iron</keyword>
<dbReference type="Pfam" id="PF14815">
    <property type="entry name" value="NUDIX_4"/>
    <property type="match status" value="1"/>
</dbReference>
<dbReference type="SUPFAM" id="SSF55811">
    <property type="entry name" value="Nudix"/>
    <property type="match status" value="1"/>
</dbReference>
<dbReference type="InterPro" id="IPR004036">
    <property type="entry name" value="Endonuclease-III-like_CS2"/>
</dbReference>
<dbReference type="GO" id="GO:0046872">
    <property type="term" value="F:metal ion binding"/>
    <property type="evidence" value="ECO:0007669"/>
    <property type="project" value="UniProtKB-UniRule"/>
</dbReference>
<keyword evidence="13 14" id="KW-0326">Glycosidase</keyword>
<evidence type="ECO:0000259" key="15">
    <source>
        <dbReference type="SMART" id="SM00478"/>
    </source>
</evidence>
<dbReference type="Pfam" id="PF00633">
    <property type="entry name" value="HHH"/>
    <property type="match status" value="1"/>
</dbReference>
<dbReference type="GO" id="GO:0051539">
    <property type="term" value="F:4 iron, 4 sulfur cluster binding"/>
    <property type="evidence" value="ECO:0007669"/>
    <property type="project" value="UniProtKB-UniRule"/>
</dbReference>
<name>A0A553WKB6_9SPHN</name>
<keyword evidence="11" id="KW-0411">Iron-sulfur</keyword>
<dbReference type="PROSITE" id="PS01155">
    <property type="entry name" value="ENDONUCLEASE_III_2"/>
    <property type="match status" value="1"/>
</dbReference>
<evidence type="ECO:0000313" key="16">
    <source>
        <dbReference type="EMBL" id="TSB05159.1"/>
    </source>
</evidence>
<dbReference type="Gene3D" id="1.10.1670.10">
    <property type="entry name" value="Helix-hairpin-Helix base-excision DNA repair enzymes (C-terminal)"/>
    <property type="match status" value="1"/>
</dbReference>
<dbReference type="PANTHER" id="PTHR42944:SF1">
    <property type="entry name" value="ADENINE DNA GLYCOSYLASE"/>
    <property type="match status" value="1"/>
</dbReference>
<dbReference type="OrthoDB" id="9802365at2"/>
<dbReference type="InterPro" id="IPR011257">
    <property type="entry name" value="DNA_glycosylase"/>
</dbReference>
<evidence type="ECO:0000256" key="4">
    <source>
        <dbReference type="ARBA" id="ARBA00012045"/>
    </source>
</evidence>
<dbReference type="InterPro" id="IPR029119">
    <property type="entry name" value="MutY_C"/>
</dbReference>
<evidence type="ECO:0000313" key="17">
    <source>
        <dbReference type="Proteomes" id="UP000320160"/>
    </source>
</evidence>
<dbReference type="InterPro" id="IPR023170">
    <property type="entry name" value="HhH_base_excis_C"/>
</dbReference>
<dbReference type="GO" id="GO:0035485">
    <property type="term" value="F:adenine/guanine mispair binding"/>
    <property type="evidence" value="ECO:0007669"/>
    <property type="project" value="TreeGrafter"/>
</dbReference>
<dbReference type="Gene3D" id="3.90.79.10">
    <property type="entry name" value="Nucleoside Triphosphate Pyrophosphohydrolase"/>
    <property type="match status" value="1"/>
</dbReference>
<dbReference type="InterPro" id="IPR000445">
    <property type="entry name" value="HhH_motif"/>
</dbReference>
<dbReference type="InterPro" id="IPR015797">
    <property type="entry name" value="NUDIX_hydrolase-like_dom_sf"/>
</dbReference>
<dbReference type="InterPro" id="IPR044298">
    <property type="entry name" value="MIG/MutY"/>
</dbReference>
<feature type="domain" description="HhH-GPD" evidence="15">
    <location>
        <begin position="51"/>
        <end position="200"/>
    </location>
</feature>
<comment type="function">
    <text evidence="2">Adenine glycosylase active on G-A mispairs. MutY also corrects error-prone DNA synthesis past GO lesions which are due to the oxidatively damaged form of guanine: 7,8-dihydro-8-oxoguanine (8-oxo-dGTP).</text>
</comment>
<evidence type="ECO:0000256" key="3">
    <source>
        <dbReference type="ARBA" id="ARBA00008343"/>
    </source>
</evidence>
<dbReference type="AlphaFoldDB" id="A0A553WKB6"/>
<dbReference type="GO" id="GO:0032357">
    <property type="term" value="F:oxidized purine DNA binding"/>
    <property type="evidence" value="ECO:0007669"/>
    <property type="project" value="TreeGrafter"/>
</dbReference>
<reference evidence="16 17" key="1">
    <citation type="submission" date="2019-07" db="EMBL/GenBank/DDBJ databases">
        <authorList>
            <person name="Park M."/>
        </authorList>
    </citation>
    <scope>NUCLEOTIDE SEQUENCE [LARGE SCALE GENOMIC DNA]</scope>
    <source>
        <strain evidence="16 17">KCTC32445</strain>
    </source>
</reference>
<accession>A0A553WKB6</accession>
<dbReference type="CDD" id="cd00056">
    <property type="entry name" value="ENDO3c"/>
    <property type="match status" value="1"/>
</dbReference>
<dbReference type="FunFam" id="1.10.340.30:FF:000002">
    <property type="entry name" value="Adenine DNA glycosylase"/>
    <property type="match status" value="1"/>
</dbReference>
<keyword evidence="7" id="KW-0479">Metal-binding</keyword>
<gene>
    <name evidence="16" type="ORF">FOM92_07260</name>
</gene>
<comment type="caution">
    <text evidence="16">The sequence shown here is derived from an EMBL/GenBank/DDBJ whole genome shotgun (WGS) entry which is preliminary data.</text>
</comment>
<sequence>MPNVQHSDQKTGDIAALLLAHYAVHARDLPWRKRPGQGWPDPYHVWLSEIMLQQTTVMAVMPYFARFTDRWKNFAELAACDDADLMAAWAGLGYYARARNLLKCARTVVSEHGGELPQSEDALKKLPGIGPYTAAAIAAIAFGQRAVVVDANIERVVSRLFALSTPLPQAKPEISALMDRITPADRAGDFAQAMMDLGAGICSVKAPACDRCPLADGCQARQDGNPEAYPVKQPKKARPVRKGTAYWIRRGDKVWLVKRKDSGMLAAMRALPDDGWNAKSDGNMCPPFPAKWEQRLPAITHIFSHFSLELQVAVTAWPHGPNPPLEGEWWDVNSLDKAGLPTLFIKATKVALASGER</sequence>
<comment type="similarity">
    <text evidence="3 14">Belongs to the Nth/MutY family.</text>
</comment>
<evidence type="ECO:0000256" key="11">
    <source>
        <dbReference type="ARBA" id="ARBA00023014"/>
    </source>
</evidence>
<protein>
    <recommendedName>
        <fullName evidence="5 14">Adenine DNA glycosylase</fullName>
        <ecNumber evidence="4 14">3.2.2.31</ecNumber>
    </recommendedName>
</protein>
<dbReference type="Pfam" id="PF00730">
    <property type="entry name" value="HhH-GPD"/>
    <property type="match status" value="1"/>
</dbReference>
<evidence type="ECO:0000256" key="7">
    <source>
        <dbReference type="ARBA" id="ARBA00022723"/>
    </source>
</evidence>
<evidence type="ECO:0000256" key="8">
    <source>
        <dbReference type="ARBA" id="ARBA00022763"/>
    </source>
</evidence>
<evidence type="ECO:0000256" key="13">
    <source>
        <dbReference type="ARBA" id="ARBA00023295"/>
    </source>
</evidence>
<keyword evidence="6" id="KW-0004">4Fe-4S</keyword>
<keyword evidence="12" id="KW-0234">DNA repair</keyword>
<dbReference type="InterPro" id="IPR003265">
    <property type="entry name" value="HhH-GPD_domain"/>
</dbReference>
<keyword evidence="8 14" id="KW-0227">DNA damage</keyword>
<evidence type="ECO:0000256" key="10">
    <source>
        <dbReference type="ARBA" id="ARBA00023004"/>
    </source>
</evidence>
<dbReference type="EMBL" id="VKKU01000001">
    <property type="protein sequence ID" value="TSB05159.1"/>
    <property type="molecule type" value="Genomic_DNA"/>
</dbReference>
<dbReference type="SUPFAM" id="SSF48150">
    <property type="entry name" value="DNA-glycosylase"/>
    <property type="match status" value="1"/>
</dbReference>
<dbReference type="GO" id="GO:0006298">
    <property type="term" value="P:mismatch repair"/>
    <property type="evidence" value="ECO:0007669"/>
    <property type="project" value="TreeGrafter"/>
</dbReference>
<evidence type="ECO:0000256" key="1">
    <source>
        <dbReference type="ARBA" id="ARBA00000843"/>
    </source>
</evidence>
<comment type="catalytic activity">
    <reaction evidence="1 14">
        <text>Hydrolyzes free adenine bases from 7,8-dihydro-8-oxoguanine:adenine mismatched double-stranded DNA, leaving an apurinic site.</text>
        <dbReference type="EC" id="3.2.2.31"/>
    </reaction>
</comment>
<dbReference type="SMART" id="SM00478">
    <property type="entry name" value="ENDO3c"/>
    <property type="match status" value="1"/>
</dbReference>
<evidence type="ECO:0000256" key="9">
    <source>
        <dbReference type="ARBA" id="ARBA00022801"/>
    </source>
</evidence>
<evidence type="ECO:0000256" key="12">
    <source>
        <dbReference type="ARBA" id="ARBA00023204"/>
    </source>
</evidence>
<evidence type="ECO:0000256" key="14">
    <source>
        <dbReference type="RuleBase" id="RU365096"/>
    </source>
</evidence>
<dbReference type="RefSeq" id="WP_143776075.1">
    <property type="nucleotide sequence ID" value="NZ_VKKU01000001.1"/>
</dbReference>
<evidence type="ECO:0000256" key="6">
    <source>
        <dbReference type="ARBA" id="ARBA00022485"/>
    </source>
</evidence>
<dbReference type="CDD" id="cd03431">
    <property type="entry name" value="NUDIX_DNA_Glycosylase_C-MutY"/>
    <property type="match status" value="1"/>
</dbReference>
<keyword evidence="9" id="KW-0378">Hydrolase</keyword>
<dbReference type="GO" id="GO:0000701">
    <property type="term" value="F:purine-specific mismatch base pair DNA N-glycosylase activity"/>
    <property type="evidence" value="ECO:0007669"/>
    <property type="project" value="UniProtKB-EC"/>
</dbReference>
<dbReference type="PANTHER" id="PTHR42944">
    <property type="entry name" value="ADENINE DNA GLYCOSYLASE"/>
    <property type="match status" value="1"/>
</dbReference>
<proteinExistence type="inferred from homology"/>
<evidence type="ECO:0000256" key="2">
    <source>
        <dbReference type="ARBA" id="ARBA00002933"/>
    </source>
</evidence>
<dbReference type="GO" id="GO:0006284">
    <property type="term" value="P:base-excision repair"/>
    <property type="evidence" value="ECO:0007669"/>
    <property type="project" value="UniProtKB-UniRule"/>
</dbReference>
<dbReference type="Proteomes" id="UP000320160">
    <property type="component" value="Unassembled WGS sequence"/>
</dbReference>
<evidence type="ECO:0000256" key="5">
    <source>
        <dbReference type="ARBA" id="ARBA00022023"/>
    </source>
</evidence>
<dbReference type="EC" id="3.2.2.31" evidence="4 14"/>
<comment type="cofactor">
    <cofactor evidence="14">
        <name>[4Fe-4S] cluster</name>
        <dbReference type="ChEBI" id="CHEBI:49883"/>
    </cofactor>
    <text evidence="14">Binds 1 [4Fe-4S] cluster.</text>
</comment>
<dbReference type="GO" id="GO:0034039">
    <property type="term" value="F:8-oxo-7,8-dihydroguanine DNA N-glycosylase activity"/>
    <property type="evidence" value="ECO:0007669"/>
    <property type="project" value="TreeGrafter"/>
</dbReference>